<evidence type="ECO:0000313" key="4">
    <source>
        <dbReference type="Proteomes" id="UP000298649"/>
    </source>
</evidence>
<gene>
    <name evidence="3" type="ORF">CFBP7129_20580</name>
</gene>
<dbReference type="GO" id="GO:0003677">
    <property type="term" value="F:DNA binding"/>
    <property type="evidence" value="ECO:0007669"/>
    <property type="project" value="InterPro"/>
</dbReference>
<dbReference type="Gene3D" id="3.90.1750.20">
    <property type="entry name" value="Putative Large Serine Recombinase, Chain B, Domain 2"/>
    <property type="match status" value="1"/>
</dbReference>
<sequence length="616" mass="69233">MTRVALYARYSSDNQRDASIEDQLRQCRERAAREGWTVVETYSDRAISGASLIRSGIQSLLADAQAGRFEMVLSEALDRLSRDQEDVAGVFKRLSFAGVRIFTLSEGEINELHVGLKGTMNALFLKDLALKTHRGIRGRVEAGRIGGGNAYGYRVVHRLDARGEPIRGEREIIEEQADIVRRIFRDYAAGKGPRRIAAELNRENIPSPTGKRWNDATIRGNRAISSGILNCELYIGVIRWNRQKKLKNPDTGRFTYRLNPESEWIRAEAPELRIVPQDLWDAAKAQQDKLTGLYRKQIDGARDAMHTARQKNGGLNATHRPRTLLSGLVFCGCCGGSYARRGQDRFTCTNHMLGNGCDNARTVPGKLLETRVLAGLRERLMTPEMVTEAMSAYTQETNRLNRERRSAAETTRRDLAETSKAIAEIVRVIEQGGWHRALSDRLTELEARQDSLAARLSDIPEDVPDLHPGIAETYRRRIERLTETLSHPDHALEAAEAIREVIDRIVVTPGKKRGSYSITLQGELGTILDWIDRTGKPGYKPKPDTAQSRLSVSVDTRACPEHLLRIDWTMRWQILGTRPRMTSSLERGLLLLSDGLVAASRLFDSAPLQQLNKTLR</sequence>
<dbReference type="EMBL" id="CP039923">
    <property type="protein sequence ID" value="QCL96597.1"/>
    <property type="molecule type" value="Genomic_DNA"/>
</dbReference>
<evidence type="ECO:0000259" key="1">
    <source>
        <dbReference type="PROSITE" id="PS51736"/>
    </source>
</evidence>
<organism evidence="3 4">
    <name type="scientific">Agrobacterium tumefaciens</name>
    <dbReference type="NCBI Taxonomy" id="358"/>
    <lineage>
        <taxon>Bacteria</taxon>
        <taxon>Pseudomonadati</taxon>
        <taxon>Pseudomonadota</taxon>
        <taxon>Alphaproteobacteria</taxon>
        <taxon>Hyphomicrobiales</taxon>
        <taxon>Rhizobiaceae</taxon>
        <taxon>Rhizobium/Agrobacterium group</taxon>
        <taxon>Agrobacterium</taxon>
        <taxon>Agrobacterium tumefaciens complex</taxon>
    </lineage>
</organism>
<evidence type="ECO:0000259" key="2">
    <source>
        <dbReference type="PROSITE" id="PS51737"/>
    </source>
</evidence>
<reference evidence="3 4" key="1">
    <citation type="submission" date="2019-04" db="EMBL/GenBank/DDBJ databases">
        <title>Complete genome sequence of Agrobacterium tumefaciens CFBP7129.</title>
        <authorList>
            <person name="Haryono M."/>
            <person name="Lin Y.-C."/>
            <person name="Lai E.-M."/>
            <person name="Kuo C.-H."/>
        </authorList>
    </citation>
    <scope>NUCLEOTIDE SEQUENCE [LARGE SCALE GENOMIC DNA]</scope>
    <source>
        <strain evidence="3 4">CFBP7129</strain>
    </source>
</reference>
<dbReference type="InterPro" id="IPR025827">
    <property type="entry name" value="Zn_ribbon_recom_dom"/>
</dbReference>
<dbReference type="InterPro" id="IPR036162">
    <property type="entry name" value="Resolvase-like_N_sf"/>
</dbReference>
<feature type="domain" description="Recombinase" evidence="2">
    <location>
        <begin position="150"/>
        <end position="293"/>
    </location>
</feature>
<accession>A0A4D7YLX6</accession>
<dbReference type="PANTHER" id="PTHR30461">
    <property type="entry name" value="DNA-INVERTASE FROM LAMBDOID PROPHAGE"/>
    <property type="match status" value="1"/>
</dbReference>
<dbReference type="InterPro" id="IPR050639">
    <property type="entry name" value="SSR_resolvase"/>
</dbReference>
<protein>
    <submittedName>
        <fullName evidence="3">Recombinase family protein</fullName>
    </submittedName>
</protein>
<dbReference type="InterPro" id="IPR011109">
    <property type="entry name" value="DNA_bind_recombinase_dom"/>
</dbReference>
<dbReference type="CDD" id="cd00338">
    <property type="entry name" value="Ser_Recombinase"/>
    <property type="match status" value="1"/>
</dbReference>
<dbReference type="GO" id="GO:0000150">
    <property type="term" value="F:DNA strand exchange activity"/>
    <property type="evidence" value="ECO:0007669"/>
    <property type="project" value="InterPro"/>
</dbReference>
<feature type="domain" description="Resolvase/invertase-type recombinase catalytic" evidence="1">
    <location>
        <begin position="3"/>
        <end position="151"/>
    </location>
</feature>
<dbReference type="Proteomes" id="UP000298649">
    <property type="component" value="Chromosome linear"/>
</dbReference>
<dbReference type="SUPFAM" id="SSF53041">
    <property type="entry name" value="Resolvase-like"/>
    <property type="match status" value="1"/>
</dbReference>
<dbReference type="Pfam" id="PF00239">
    <property type="entry name" value="Resolvase"/>
    <property type="match status" value="1"/>
</dbReference>
<dbReference type="PANTHER" id="PTHR30461:SF23">
    <property type="entry name" value="DNA RECOMBINASE-RELATED"/>
    <property type="match status" value="1"/>
</dbReference>
<dbReference type="RefSeq" id="WP_137005279.1">
    <property type="nucleotide sequence ID" value="NZ_CP039923.1"/>
</dbReference>
<dbReference type="InterPro" id="IPR006119">
    <property type="entry name" value="Resolv_N"/>
</dbReference>
<dbReference type="PROSITE" id="PS51737">
    <property type="entry name" value="RECOMBINASE_DNA_BIND"/>
    <property type="match status" value="1"/>
</dbReference>
<proteinExistence type="predicted"/>
<dbReference type="InterPro" id="IPR038109">
    <property type="entry name" value="DNA_bind_recomb_sf"/>
</dbReference>
<dbReference type="SMART" id="SM00857">
    <property type="entry name" value="Resolvase"/>
    <property type="match status" value="1"/>
</dbReference>
<dbReference type="Gene3D" id="3.40.50.1390">
    <property type="entry name" value="Resolvase, N-terminal catalytic domain"/>
    <property type="match status" value="1"/>
</dbReference>
<evidence type="ECO:0000313" key="3">
    <source>
        <dbReference type="EMBL" id="QCL96597.1"/>
    </source>
</evidence>
<dbReference type="Pfam" id="PF13408">
    <property type="entry name" value="Zn_ribbon_recom"/>
    <property type="match status" value="1"/>
</dbReference>
<name>A0A4D7YLX6_AGRTU</name>
<dbReference type="Pfam" id="PF07508">
    <property type="entry name" value="Recombinase"/>
    <property type="match status" value="1"/>
</dbReference>
<dbReference type="AlphaFoldDB" id="A0A4D7YLX6"/>
<dbReference type="PROSITE" id="PS51736">
    <property type="entry name" value="RECOMBINASES_3"/>
    <property type="match status" value="1"/>
</dbReference>